<dbReference type="SUPFAM" id="SSF81321">
    <property type="entry name" value="Family A G protein-coupled receptor-like"/>
    <property type="match status" value="1"/>
</dbReference>
<dbReference type="Gene3D" id="1.20.1070.10">
    <property type="entry name" value="Rhodopsin 7-helix transmembrane proteins"/>
    <property type="match status" value="1"/>
</dbReference>
<dbReference type="InterPro" id="IPR052954">
    <property type="entry name" value="GPCR-Ligand_Int"/>
</dbReference>
<dbReference type="GO" id="GO:0004930">
    <property type="term" value="F:G protein-coupled receptor activity"/>
    <property type="evidence" value="ECO:0007669"/>
    <property type="project" value="InterPro"/>
</dbReference>
<dbReference type="PANTHER" id="PTHR46641">
    <property type="entry name" value="FMRFAMIDE RECEPTOR-RELATED"/>
    <property type="match status" value="1"/>
</dbReference>
<dbReference type="Proteomes" id="UP000076420">
    <property type="component" value="Unassembled WGS sequence"/>
</dbReference>
<evidence type="ECO:0000256" key="4">
    <source>
        <dbReference type="ARBA" id="ARBA00023136"/>
    </source>
</evidence>
<evidence type="ECO:0000259" key="6">
    <source>
        <dbReference type="PROSITE" id="PS50262"/>
    </source>
</evidence>
<feature type="transmembrane region" description="Helical" evidence="5">
    <location>
        <begin position="181"/>
        <end position="207"/>
    </location>
</feature>
<evidence type="ECO:0000256" key="2">
    <source>
        <dbReference type="ARBA" id="ARBA00022692"/>
    </source>
</evidence>
<dbReference type="OrthoDB" id="6166848at2759"/>
<gene>
    <name evidence="7" type="primary">106066272</name>
</gene>
<dbReference type="GO" id="GO:0016020">
    <property type="term" value="C:membrane"/>
    <property type="evidence" value="ECO:0007669"/>
    <property type="project" value="UniProtKB-SubCell"/>
</dbReference>
<reference evidence="7" key="1">
    <citation type="submission" date="2020-05" db="UniProtKB">
        <authorList>
            <consortium name="EnsemblMetazoa"/>
        </authorList>
    </citation>
    <scope>IDENTIFICATION</scope>
    <source>
        <strain evidence="7">BB02</strain>
    </source>
</reference>
<comment type="subcellular location">
    <subcellularLocation>
        <location evidence="1">Membrane</location>
    </subcellularLocation>
</comment>
<evidence type="ECO:0000256" key="1">
    <source>
        <dbReference type="ARBA" id="ARBA00004370"/>
    </source>
</evidence>
<sequence length="362" mass="41892">MAGVHQSTMNFMNITTEISSVIGTTVKGPKLYTLCVYTWTPPVELSIIKALKIYVFPLMFLIGFSANMMSVAILKRSGLKKPTNVLLLGMVIADSMVLLQGIDFAELLSFLGPNYEYPKYCGWQYGVLVNYFLLACDILTYFFVEYGVRVNTTIPILITLERFLAVYMPMTFKKIVTTKSALISVIAAYVVWLPWPVFYLSLFRYLIQLEKIMLFAIGFQRDNQLEIYTLLNYNVVPFFSTWMPIFFIGIGCILISIKVKVTLSRRKQMTSKQDSATWSARTTRTLLTTCLFLFMSTIISFFLDYFNNSIDDGYYYFEEECATLNYMLNASSNFFVYIATNRKFAKIFKDIICRKKRRQQIY</sequence>
<dbReference type="RefSeq" id="XP_013080708.2">
    <property type="nucleotide sequence ID" value="XM_013225254.2"/>
</dbReference>
<keyword evidence="4 5" id="KW-0472">Membrane</keyword>
<dbReference type="PROSITE" id="PS50262">
    <property type="entry name" value="G_PROTEIN_RECEP_F1_2"/>
    <property type="match status" value="1"/>
</dbReference>
<dbReference type="AlphaFoldDB" id="A0A2C9KMA3"/>
<feature type="transmembrane region" description="Helical" evidence="5">
    <location>
        <begin position="122"/>
        <end position="144"/>
    </location>
</feature>
<dbReference type="STRING" id="6526.A0A2C9KMA3"/>
<evidence type="ECO:0000313" key="7">
    <source>
        <dbReference type="EnsemblMetazoa" id="BGLB021290-PA"/>
    </source>
</evidence>
<dbReference type="VEuPathDB" id="VectorBase:BGLAX_037452"/>
<evidence type="ECO:0000256" key="5">
    <source>
        <dbReference type="SAM" id="Phobius"/>
    </source>
</evidence>
<feature type="domain" description="G-protein coupled receptors family 1 profile" evidence="6">
    <location>
        <begin position="66"/>
        <end position="337"/>
    </location>
</feature>
<keyword evidence="3 5" id="KW-1133">Transmembrane helix</keyword>
<feature type="transmembrane region" description="Helical" evidence="5">
    <location>
        <begin position="242"/>
        <end position="263"/>
    </location>
</feature>
<evidence type="ECO:0000256" key="3">
    <source>
        <dbReference type="ARBA" id="ARBA00022989"/>
    </source>
</evidence>
<feature type="transmembrane region" description="Helical" evidence="5">
    <location>
        <begin position="284"/>
        <end position="303"/>
    </location>
</feature>
<accession>A0A2C9KMA3</accession>
<organism evidence="7 8">
    <name type="scientific">Biomphalaria glabrata</name>
    <name type="common">Bloodfluke planorb</name>
    <name type="synonym">Freshwater snail</name>
    <dbReference type="NCBI Taxonomy" id="6526"/>
    <lineage>
        <taxon>Eukaryota</taxon>
        <taxon>Metazoa</taxon>
        <taxon>Spiralia</taxon>
        <taxon>Lophotrochozoa</taxon>
        <taxon>Mollusca</taxon>
        <taxon>Gastropoda</taxon>
        <taxon>Heterobranchia</taxon>
        <taxon>Euthyneura</taxon>
        <taxon>Panpulmonata</taxon>
        <taxon>Hygrophila</taxon>
        <taxon>Lymnaeoidea</taxon>
        <taxon>Planorbidae</taxon>
        <taxon>Biomphalaria</taxon>
    </lineage>
</organism>
<proteinExistence type="predicted"/>
<protein>
    <recommendedName>
        <fullName evidence="6">G-protein coupled receptors family 1 profile domain-containing protein</fullName>
    </recommendedName>
</protein>
<dbReference type="PANTHER" id="PTHR46641:SF18">
    <property type="entry name" value="G-PROTEIN COUPLED RECEPTORS FAMILY 1 PROFILE DOMAIN-CONTAINING PROTEIN"/>
    <property type="match status" value="1"/>
</dbReference>
<name>A0A2C9KMA3_BIOGL</name>
<feature type="transmembrane region" description="Helical" evidence="5">
    <location>
        <begin position="85"/>
        <end position="102"/>
    </location>
</feature>
<dbReference type="InterPro" id="IPR017452">
    <property type="entry name" value="GPCR_Rhodpsn_7TM"/>
</dbReference>
<dbReference type="PRINTS" id="PR00237">
    <property type="entry name" value="GPCRRHODOPSN"/>
</dbReference>
<dbReference type="KEGG" id="bgt:106066272"/>
<feature type="transmembrane region" description="Helical" evidence="5">
    <location>
        <begin position="53"/>
        <end position="73"/>
    </location>
</feature>
<dbReference type="EnsemblMetazoa" id="BGLB021290-RA">
    <property type="protein sequence ID" value="BGLB021290-PA"/>
    <property type="gene ID" value="BGLB021290"/>
</dbReference>
<feature type="transmembrane region" description="Helical" evidence="5">
    <location>
        <begin position="323"/>
        <end position="340"/>
    </location>
</feature>
<evidence type="ECO:0000313" key="8">
    <source>
        <dbReference type="Proteomes" id="UP000076420"/>
    </source>
</evidence>
<dbReference type="VEuPathDB" id="VectorBase:BGLB021290"/>
<keyword evidence="2 5" id="KW-0812">Transmembrane</keyword>
<dbReference type="InterPro" id="IPR000276">
    <property type="entry name" value="GPCR_Rhodpsn"/>
</dbReference>